<feature type="region of interest" description="Disordered" evidence="1">
    <location>
        <begin position="128"/>
        <end position="166"/>
    </location>
</feature>
<dbReference type="CDD" id="cd11296">
    <property type="entry name" value="O-FucT_like"/>
    <property type="match status" value="1"/>
</dbReference>
<dbReference type="Proteomes" id="UP001158576">
    <property type="component" value="Chromosome PAR"/>
</dbReference>
<evidence type="ECO:0000256" key="2">
    <source>
        <dbReference type="SAM" id="Phobius"/>
    </source>
</evidence>
<dbReference type="Gene3D" id="3.40.50.11350">
    <property type="match status" value="1"/>
</dbReference>
<protein>
    <submittedName>
        <fullName evidence="3">Oidioi.mRNA.OKI2018_I69.PAR.g9487.t1.cds</fullName>
    </submittedName>
</protein>
<dbReference type="EMBL" id="OU015568">
    <property type="protein sequence ID" value="CAG5080149.1"/>
    <property type="molecule type" value="Genomic_DNA"/>
</dbReference>
<accession>A0ABN7RLU5</accession>
<feature type="region of interest" description="Disordered" evidence="1">
    <location>
        <begin position="77"/>
        <end position="111"/>
    </location>
</feature>
<gene>
    <name evidence="3" type="ORF">OKIOD_LOCUS1045</name>
</gene>
<keyword evidence="2" id="KW-0472">Membrane</keyword>
<keyword evidence="4" id="KW-1185">Reference proteome</keyword>
<proteinExistence type="predicted"/>
<keyword evidence="2" id="KW-0812">Transmembrane</keyword>
<evidence type="ECO:0000313" key="3">
    <source>
        <dbReference type="EMBL" id="CAG5080149.1"/>
    </source>
</evidence>
<sequence length="464" mass="53579">MIRHKNLISGIIVLVILYFGYVKLFTALEDHDEEFNPLKELEKIEKEEAEKAENFLGDDEETSNRIINALNNFSIEKAEEVESTTDKPTTSSSVTEEPNAEKHEERLLQPRKLIQIDQDSQIYDEDLEVISVDEDKEDDESEIPEDLPESDERKIPSRKPCPDFGTNFTKNLHPKYKLDENRIVSHFVSNGPNNQIVDFRQGLFWAIKLNISSTLPLFYEHFTISKAVIEPKHRIKLDGSLLSSVSPEEFGRRCKDQEIALLDATPDSANQFQLQKEQRLPQLYDFHGIDKAHVTRFQPVAPSRMIKSDADYRKRRAGILSYERACIEFYPLLSDVTPLTSKILDFATEHNFRYVFLALPPIEIPLGNAISEKLAEQKVIVKMEDAVQSFVFQKYPDCEYFREHKDDMLSLLEQEIVFKSSFFIRSLASTWSSNIYSERNARGVNNTISVLDLMGINVYEKPEK</sequence>
<reference evidence="3 4" key="1">
    <citation type="submission" date="2021-04" db="EMBL/GenBank/DDBJ databases">
        <authorList>
            <person name="Bliznina A."/>
        </authorList>
    </citation>
    <scope>NUCLEOTIDE SEQUENCE [LARGE SCALE GENOMIC DNA]</scope>
</reference>
<feature type="compositionally biased region" description="Basic and acidic residues" evidence="1">
    <location>
        <begin position="99"/>
        <end position="108"/>
    </location>
</feature>
<evidence type="ECO:0000256" key="1">
    <source>
        <dbReference type="SAM" id="MobiDB-lite"/>
    </source>
</evidence>
<feature type="transmembrane region" description="Helical" evidence="2">
    <location>
        <begin position="7"/>
        <end position="28"/>
    </location>
</feature>
<evidence type="ECO:0000313" key="4">
    <source>
        <dbReference type="Proteomes" id="UP001158576"/>
    </source>
</evidence>
<name>A0ABN7RLU5_OIKDI</name>
<feature type="compositionally biased region" description="Polar residues" evidence="1">
    <location>
        <begin position="86"/>
        <end position="96"/>
    </location>
</feature>
<feature type="compositionally biased region" description="Acidic residues" evidence="1">
    <location>
        <begin position="128"/>
        <end position="149"/>
    </location>
</feature>
<organism evidence="3 4">
    <name type="scientific">Oikopleura dioica</name>
    <name type="common">Tunicate</name>
    <dbReference type="NCBI Taxonomy" id="34765"/>
    <lineage>
        <taxon>Eukaryota</taxon>
        <taxon>Metazoa</taxon>
        <taxon>Chordata</taxon>
        <taxon>Tunicata</taxon>
        <taxon>Appendicularia</taxon>
        <taxon>Copelata</taxon>
        <taxon>Oikopleuridae</taxon>
        <taxon>Oikopleura</taxon>
    </lineage>
</organism>
<keyword evidence="2" id="KW-1133">Transmembrane helix</keyword>